<reference evidence="1" key="1">
    <citation type="submission" date="2022-11" db="EMBL/GenBank/DDBJ databases">
        <title>Centuries of genome instability and evolution in soft-shell clam transmissible cancer (bioRxiv).</title>
        <authorList>
            <person name="Hart S.F.M."/>
            <person name="Yonemitsu M.A."/>
            <person name="Giersch R.M."/>
            <person name="Beal B.F."/>
            <person name="Arriagada G."/>
            <person name="Davis B.W."/>
            <person name="Ostrander E.A."/>
            <person name="Goff S.P."/>
            <person name="Metzger M.J."/>
        </authorList>
    </citation>
    <scope>NUCLEOTIDE SEQUENCE</scope>
    <source>
        <strain evidence="1">MELC-2E11</strain>
        <tissue evidence="1">Siphon/mantle</tissue>
    </source>
</reference>
<evidence type="ECO:0000313" key="1">
    <source>
        <dbReference type="EMBL" id="WAR09458.1"/>
    </source>
</evidence>
<dbReference type="EMBL" id="CP111017">
    <property type="protein sequence ID" value="WAR09458.1"/>
    <property type="molecule type" value="Genomic_DNA"/>
</dbReference>
<accession>A0ABY7ELE8</accession>
<evidence type="ECO:0000313" key="2">
    <source>
        <dbReference type="Proteomes" id="UP001164746"/>
    </source>
</evidence>
<organism evidence="1 2">
    <name type="scientific">Mya arenaria</name>
    <name type="common">Soft-shell clam</name>
    <dbReference type="NCBI Taxonomy" id="6604"/>
    <lineage>
        <taxon>Eukaryota</taxon>
        <taxon>Metazoa</taxon>
        <taxon>Spiralia</taxon>
        <taxon>Lophotrochozoa</taxon>
        <taxon>Mollusca</taxon>
        <taxon>Bivalvia</taxon>
        <taxon>Autobranchia</taxon>
        <taxon>Heteroconchia</taxon>
        <taxon>Euheterodonta</taxon>
        <taxon>Imparidentia</taxon>
        <taxon>Neoheterodontei</taxon>
        <taxon>Myida</taxon>
        <taxon>Myoidea</taxon>
        <taxon>Myidae</taxon>
        <taxon>Mya</taxon>
    </lineage>
</organism>
<keyword evidence="2" id="KW-1185">Reference proteome</keyword>
<proteinExistence type="predicted"/>
<protein>
    <submittedName>
        <fullName evidence="1">Uncharacterized protein</fullName>
    </submittedName>
</protein>
<name>A0ABY7ELE8_MYAAR</name>
<sequence length="106" mass="12157">MFYTKSTRMHVQQMCKVQVEHPDGYQRFEEENHVVRRSDRLWSGLSVNLIIEPVLMRSMKTSGGLTRGRGMTQQQPVLWLLAMPPCAEVNNAMQELTGVNYNTGDT</sequence>
<dbReference type="Proteomes" id="UP001164746">
    <property type="component" value="Chromosome 6"/>
</dbReference>
<gene>
    <name evidence="1" type="ORF">MAR_019416</name>
</gene>